<keyword evidence="1" id="KW-1133">Transmembrane helix</keyword>
<dbReference type="KEGG" id="nkr:NKOR_04080"/>
<sequence>MKTIFLIIIVGLIILSSVIFVAIWNSIPKECDDKCKHERRAIEAGKIVTGSYELEKPLCLGGRGMILNEDCEIIGKYDVSTGMPIVENKEQYSIEITGLNKIYRIGEQYDFSYVITGYGYSCGSKDVTFPDQNGELVTISSSGLCAADVPMKNFVFDIQKERGTTYGHVGLKNPGTYNVTVTFDRPSRDSPTTAIKEFRVPPPNSWYNNQLRDADLQTVKDSCVNDSPKERMTNALRYTNETHVFLNLGCEWKKIGKFMGE</sequence>
<dbReference type="EMBL" id="CP003842">
    <property type="protein sequence ID" value="AFS80706.1"/>
    <property type="molecule type" value="Genomic_DNA"/>
</dbReference>
<evidence type="ECO:0000256" key="1">
    <source>
        <dbReference type="SAM" id="Phobius"/>
    </source>
</evidence>
<keyword evidence="1" id="KW-0812">Transmembrane</keyword>
<dbReference type="PATRIC" id="fig|1229908.8.peg.884"/>
<dbReference type="RefSeq" id="WP_014963093.1">
    <property type="nucleotide sequence ID" value="NC_018655.1"/>
</dbReference>
<name>K0B897_9ARCH</name>
<accession>K0B897</accession>
<dbReference type="GeneID" id="13724854"/>
<keyword evidence="3" id="KW-1185">Reference proteome</keyword>
<reference evidence="2 3" key="1">
    <citation type="journal article" date="2012" name="J. Bacteriol.">
        <title>Draft Genome Sequence of an Ammonia-Oxidizing Archaeon, "Candidatus Nitrosopumilus koreensis" AR1, from Marine Sediment.</title>
        <authorList>
            <person name="Park S.J."/>
            <person name="Kim J.G."/>
            <person name="Jung M.Y."/>
            <person name="Kim S.J."/>
            <person name="Cha I.T."/>
            <person name="Kwon K."/>
            <person name="Lee J.H."/>
            <person name="Rhee S.K."/>
        </authorList>
    </citation>
    <scope>NUCLEOTIDE SEQUENCE [LARGE SCALE GENOMIC DNA]</scope>
    <source>
        <strain evidence="2 3">AR1</strain>
    </source>
</reference>
<dbReference type="STRING" id="1229908.NKOR_04080"/>
<dbReference type="AlphaFoldDB" id="K0B897"/>
<keyword evidence="1" id="KW-0472">Membrane</keyword>
<evidence type="ECO:0000313" key="3">
    <source>
        <dbReference type="Proteomes" id="UP000006101"/>
    </source>
</evidence>
<protein>
    <submittedName>
        <fullName evidence="2">Uncharacterized protein</fullName>
    </submittedName>
</protein>
<gene>
    <name evidence="2" type="ORF">NKOR_04080</name>
</gene>
<evidence type="ECO:0000313" key="2">
    <source>
        <dbReference type="EMBL" id="AFS80706.1"/>
    </source>
</evidence>
<dbReference type="Proteomes" id="UP000006101">
    <property type="component" value="Chromosome"/>
</dbReference>
<feature type="transmembrane region" description="Helical" evidence="1">
    <location>
        <begin position="5"/>
        <end position="27"/>
    </location>
</feature>
<organism evidence="2 3">
    <name type="scientific">Candidatus Nitrosopumilus koreensis AR1</name>
    <dbReference type="NCBI Taxonomy" id="1229908"/>
    <lineage>
        <taxon>Archaea</taxon>
        <taxon>Nitrososphaerota</taxon>
        <taxon>Nitrososphaeria</taxon>
        <taxon>Nitrosopumilales</taxon>
        <taxon>Nitrosopumilaceae</taxon>
        <taxon>Nitrosopumilus</taxon>
    </lineage>
</organism>
<dbReference type="HOGENOM" id="CLU_1178095_0_0_2"/>
<proteinExistence type="predicted"/>